<name>A0A8J8NVD4_HALGN</name>
<protein>
    <submittedName>
        <fullName evidence="3">Uncharacterized protein</fullName>
    </submittedName>
</protein>
<dbReference type="Proteomes" id="UP000785679">
    <property type="component" value="Unassembled WGS sequence"/>
</dbReference>
<gene>
    <name evidence="3" type="ORF">FGO68_gene10932</name>
</gene>
<keyword evidence="4" id="KW-1185">Reference proteome</keyword>
<proteinExistence type="predicted"/>
<comment type="caution">
    <text evidence="3">The sequence shown here is derived from an EMBL/GenBank/DDBJ whole genome shotgun (WGS) entry which is preliminary data.</text>
</comment>
<organism evidence="3 4">
    <name type="scientific">Halteria grandinella</name>
    <dbReference type="NCBI Taxonomy" id="5974"/>
    <lineage>
        <taxon>Eukaryota</taxon>
        <taxon>Sar</taxon>
        <taxon>Alveolata</taxon>
        <taxon>Ciliophora</taxon>
        <taxon>Intramacronucleata</taxon>
        <taxon>Spirotrichea</taxon>
        <taxon>Stichotrichia</taxon>
        <taxon>Sporadotrichida</taxon>
        <taxon>Halteriidae</taxon>
        <taxon>Halteria</taxon>
    </lineage>
</organism>
<keyword evidence="1" id="KW-0175">Coiled coil</keyword>
<sequence length="737" mass="84218">MTLDYYTEQIKMSASLPQKFSQTAPSKKYAAQKPPTKKILIHPRIKESQQLVQQYASAPISAKNKDKSNTESRFVFTNSIVTSAAGKETSMFDLIMGMQENSQGQETQHHQKLFNNSDRSRPLSSYSESQVGGNGGLVQLLMKRQELGQRAASPQQQVNMVEVVQDLANIVENINQQAKYQMIHRTIDRKKPSNQSTLLSRQNQAQKIEEMKQHTYDIATHSSPGTKCSPLFKTQKGPIVNPKKNRQLRSNHTIYEGLSSSSSRGKGSETSQELRDEDVPDEYTGGQLQSGIQNMLSTLSLQGASATKSRPSQTYQYGLDSSMKKNKHILNEALQKLKETHLSRESVQSETRLRSVEVVPFTTANRAVTSSNFAVHTTINSARGEKPPLHGQQMIRPPSSALYSYSPENNLIHTTHPNDRMSVTQFLVTSPGTAAANPQSQQKQSKFKRDKVNQNQGSRLSLSKQPSLNASKTFKSSTSMSQHKGIGQKKKKPLPFDGKVISLQESQKIVERLMKHEEKKRDKLFRAQQEREEKELRETQELNQRQVQKVDKSHARQIFSRLQNDVEERKRKEEEALTKRTHEIEDQLKTLFKPKINNPKSLLSKTQTSITFHSASRMGMMNIIREESPHSTTQKKHYNYGKTHHMYRSSDTLLKLNLAQVPLPEQQQPSPTQFEQMYLTSNSTDNINKKNEEDLSERYSRVLQIRQQLRERHAARQLAQQEQSMRIQEQQETNYFR</sequence>
<reference evidence="3" key="1">
    <citation type="submission" date="2019-06" db="EMBL/GenBank/DDBJ databases">
        <authorList>
            <person name="Zheng W."/>
        </authorList>
    </citation>
    <scope>NUCLEOTIDE SEQUENCE</scope>
    <source>
        <strain evidence="3">QDHG01</strain>
    </source>
</reference>
<evidence type="ECO:0000313" key="4">
    <source>
        <dbReference type="Proteomes" id="UP000785679"/>
    </source>
</evidence>
<feature type="region of interest" description="Disordered" evidence="2">
    <location>
        <begin position="432"/>
        <end position="495"/>
    </location>
</feature>
<dbReference type="AlphaFoldDB" id="A0A8J8NVD4"/>
<feature type="region of interest" description="Disordered" evidence="2">
    <location>
        <begin position="221"/>
        <end position="287"/>
    </location>
</feature>
<feature type="compositionally biased region" description="Low complexity" evidence="2">
    <location>
        <begin position="720"/>
        <end position="737"/>
    </location>
</feature>
<feature type="compositionally biased region" description="Low complexity" evidence="2">
    <location>
        <begin position="257"/>
        <end position="271"/>
    </location>
</feature>
<feature type="region of interest" description="Disordered" evidence="2">
    <location>
        <begin position="716"/>
        <end position="737"/>
    </location>
</feature>
<feature type="compositionally biased region" description="Polar residues" evidence="2">
    <location>
        <begin position="432"/>
        <end position="444"/>
    </location>
</feature>
<evidence type="ECO:0000256" key="1">
    <source>
        <dbReference type="SAM" id="Coils"/>
    </source>
</evidence>
<accession>A0A8J8NVD4</accession>
<feature type="compositionally biased region" description="Polar residues" evidence="2">
    <location>
        <begin position="453"/>
        <end position="482"/>
    </location>
</feature>
<evidence type="ECO:0000256" key="2">
    <source>
        <dbReference type="SAM" id="MobiDB-lite"/>
    </source>
</evidence>
<feature type="coiled-coil region" evidence="1">
    <location>
        <begin position="517"/>
        <end position="549"/>
    </location>
</feature>
<dbReference type="EMBL" id="RRYP01004902">
    <property type="protein sequence ID" value="TNV82486.1"/>
    <property type="molecule type" value="Genomic_DNA"/>
</dbReference>
<evidence type="ECO:0000313" key="3">
    <source>
        <dbReference type="EMBL" id="TNV82486.1"/>
    </source>
</evidence>